<keyword evidence="8" id="KW-1185">Reference proteome</keyword>
<name>A0ABQ0A491_9GAMM</name>
<evidence type="ECO:0000256" key="1">
    <source>
        <dbReference type="ARBA" id="ARBA00009375"/>
    </source>
</evidence>
<dbReference type="EMBL" id="BAABWN010000001">
    <property type="protein sequence ID" value="GAA6166474.1"/>
    <property type="molecule type" value="Genomic_DNA"/>
</dbReference>
<dbReference type="Pfam" id="PF01416">
    <property type="entry name" value="PseudoU_synth_1"/>
    <property type="match status" value="2"/>
</dbReference>
<dbReference type="InterPro" id="IPR020103">
    <property type="entry name" value="PsdUridine_synth_cat_dom_sf"/>
</dbReference>
<dbReference type="PANTHER" id="PTHR11142:SF0">
    <property type="entry name" value="TRNA PSEUDOURIDINE SYNTHASE-LIKE 1"/>
    <property type="match status" value="1"/>
</dbReference>
<feature type="binding site" evidence="4">
    <location>
        <position position="133"/>
    </location>
    <ligand>
        <name>substrate</name>
    </ligand>
</feature>
<comment type="caution">
    <text evidence="4">Lacks conserved residue(s) required for the propagation of feature annotation.</text>
</comment>
<dbReference type="EC" id="5.4.99.12" evidence="4"/>
<gene>
    <name evidence="4 7" type="primary">truA</name>
    <name evidence="7" type="ORF">NBRC116591_02840</name>
</gene>
<evidence type="ECO:0000313" key="7">
    <source>
        <dbReference type="EMBL" id="GAA6166474.1"/>
    </source>
</evidence>
<organism evidence="7 8">
    <name type="scientific">Sessilibacter corallicola</name>
    <dbReference type="NCBI Taxonomy" id="2904075"/>
    <lineage>
        <taxon>Bacteria</taxon>
        <taxon>Pseudomonadati</taxon>
        <taxon>Pseudomonadota</taxon>
        <taxon>Gammaproteobacteria</taxon>
        <taxon>Cellvibrionales</taxon>
        <taxon>Cellvibrionaceae</taxon>
        <taxon>Sessilibacter</taxon>
    </lineage>
</organism>
<keyword evidence="2 4" id="KW-0819">tRNA processing</keyword>
<feature type="active site" description="Nucleophile" evidence="4">
    <location>
        <position position="75"/>
    </location>
</feature>
<dbReference type="InterPro" id="IPR020097">
    <property type="entry name" value="PsdUridine_synth_TruA_a/b_dom"/>
</dbReference>
<keyword evidence="3 4" id="KW-0413">Isomerase</keyword>
<dbReference type="HAMAP" id="MF_00171">
    <property type="entry name" value="TruA"/>
    <property type="match status" value="1"/>
</dbReference>
<feature type="domain" description="Pseudouridine synthase I TruA alpha/beta" evidence="6">
    <location>
        <begin position="31"/>
        <end position="126"/>
    </location>
</feature>
<dbReference type="PANTHER" id="PTHR11142">
    <property type="entry name" value="PSEUDOURIDYLATE SYNTHASE"/>
    <property type="match status" value="1"/>
</dbReference>
<dbReference type="NCBIfam" id="TIGR00071">
    <property type="entry name" value="hisT_truA"/>
    <property type="match status" value="1"/>
</dbReference>
<evidence type="ECO:0000256" key="2">
    <source>
        <dbReference type="ARBA" id="ARBA00022694"/>
    </source>
</evidence>
<comment type="function">
    <text evidence="4">Formation of pseudouridine at positions 38, 39 and 40 in the anticodon stem and loop of transfer RNAs.</text>
</comment>
<comment type="similarity">
    <text evidence="1 4 5">Belongs to the tRNA pseudouridine synthase TruA family.</text>
</comment>
<dbReference type="Proteomes" id="UP001465153">
    <property type="component" value="Unassembled WGS sequence"/>
</dbReference>
<dbReference type="RefSeq" id="WP_353301401.1">
    <property type="nucleotide sequence ID" value="NZ_BAABWN010000001.1"/>
</dbReference>
<comment type="caution">
    <text evidence="7">The sequence shown here is derived from an EMBL/GenBank/DDBJ whole genome shotgun (WGS) entry which is preliminary data.</text>
</comment>
<dbReference type="InterPro" id="IPR020095">
    <property type="entry name" value="PsdUridine_synth_TruA_C"/>
</dbReference>
<dbReference type="CDD" id="cd02570">
    <property type="entry name" value="PseudoU_synth_EcTruA"/>
    <property type="match status" value="1"/>
</dbReference>
<evidence type="ECO:0000256" key="5">
    <source>
        <dbReference type="RuleBase" id="RU003792"/>
    </source>
</evidence>
<evidence type="ECO:0000256" key="4">
    <source>
        <dbReference type="HAMAP-Rule" id="MF_00171"/>
    </source>
</evidence>
<evidence type="ECO:0000259" key="6">
    <source>
        <dbReference type="Pfam" id="PF01416"/>
    </source>
</evidence>
<dbReference type="Gene3D" id="3.30.70.660">
    <property type="entry name" value="Pseudouridine synthase I, catalytic domain, C-terminal subdomain"/>
    <property type="match status" value="1"/>
</dbReference>
<sequence>MEKKLIYTPNCEILPEMETPEGLRRICLGLEYDGQTFRGFQIQPHDSLTVQQALHDALSSIADSDISLVCAGRTDSGVHASGQVVHFDICVDRPVRAWTLGANTKLPDQIAIQWAQEVSTDFHARFSANNRSYRYIIQNTPARPGIFNKKVTWDKRRLDIALMRQAASCLVGTHDFSSFRASQCQARSPIRTIQYIDIARIGDFIVLEIQANAFLHHMVRNIVGVLTAIGAHEKPLSWVTDVLNAKDRTAGGVTAPPHGLYLVDVEYPSQFAIPKGNPGPGFIQVPLGGFAGN</sequence>
<proteinExistence type="inferred from homology"/>
<evidence type="ECO:0000313" key="8">
    <source>
        <dbReference type="Proteomes" id="UP001465153"/>
    </source>
</evidence>
<evidence type="ECO:0000256" key="3">
    <source>
        <dbReference type="ARBA" id="ARBA00023235"/>
    </source>
</evidence>
<comment type="subunit">
    <text evidence="4">Homodimer.</text>
</comment>
<dbReference type="Gene3D" id="3.30.70.580">
    <property type="entry name" value="Pseudouridine synthase I, catalytic domain, N-terminal subdomain"/>
    <property type="match status" value="1"/>
</dbReference>
<dbReference type="InterPro" id="IPR020094">
    <property type="entry name" value="TruA/RsuA/RluB/E/F_N"/>
</dbReference>
<dbReference type="SUPFAM" id="SSF55120">
    <property type="entry name" value="Pseudouridine synthase"/>
    <property type="match status" value="1"/>
</dbReference>
<reference evidence="7 8" key="1">
    <citation type="submission" date="2024-04" db="EMBL/GenBank/DDBJ databases">
        <title>Draft genome sequence of Sessilibacter corallicola NBRC 116591.</title>
        <authorList>
            <person name="Miyakawa T."/>
            <person name="Kusuya Y."/>
            <person name="Miura T."/>
        </authorList>
    </citation>
    <scope>NUCLEOTIDE SEQUENCE [LARGE SCALE GENOMIC DNA]</scope>
    <source>
        <strain evidence="7 8">KU-00831-HH</strain>
    </source>
</reference>
<dbReference type="InterPro" id="IPR001406">
    <property type="entry name" value="PsdUridine_synth_TruA"/>
</dbReference>
<dbReference type="PIRSF" id="PIRSF001430">
    <property type="entry name" value="tRNA_psdUrid_synth"/>
    <property type="match status" value="1"/>
</dbReference>
<feature type="domain" description="Pseudouridine synthase I TruA alpha/beta" evidence="6">
    <location>
        <begin position="166"/>
        <end position="268"/>
    </location>
</feature>
<accession>A0ABQ0A491</accession>
<comment type="catalytic activity">
    <reaction evidence="4 5">
        <text>uridine(38/39/40) in tRNA = pseudouridine(38/39/40) in tRNA</text>
        <dbReference type="Rhea" id="RHEA:22376"/>
        <dbReference type="Rhea" id="RHEA-COMP:10085"/>
        <dbReference type="Rhea" id="RHEA-COMP:10087"/>
        <dbReference type="ChEBI" id="CHEBI:65314"/>
        <dbReference type="ChEBI" id="CHEBI:65315"/>
        <dbReference type="EC" id="5.4.99.12"/>
    </reaction>
</comment>
<protein>
    <recommendedName>
        <fullName evidence="4">tRNA pseudouridine synthase A</fullName>
        <ecNumber evidence="4">5.4.99.12</ecNumber>
    </recommendedName>
    <alternativeName>
        <fullName evidence="4">tRNA pseudouridine(38-40) synthase</fullName>
    </alternativeName>
    <alternativeName>
        <fullName evidence="4">tRNA pseudouridylate synthase I</fullName>
    </alternativeName>
    <alternativeName>
        <fullName evidence="4">tRNA-uridine isomerase I</fullName>
    </alternativeName>
</protein>